<evidence type="ECO:0000313" key="3">
    <source>
        <dbReference type="Proteomes" id="UP000240760"/>
    </source>
</evidence>
<protein>
    <submittedName>
        <fullName evidence="2">Uncharacterized protein</fullName>
    </submittedName>
</protein>
<name>A0A2T4CEV2_TRILO</name>
<gene>
    <name evidence="2" type="ORF">M440DRAFT_1111461</name>
</gene>
<dbReference type="Proteomes" id="UP000240760">
    <property type="component" value="Unassembled WGS sequence"/>
</dbReference>
<reference evidence="2 3" key="1">
    <citation type="submission" date="2016-07" db="EMBL/GenBank/DDBJ databases">
        <title>Multiple horizontal gene transfer events from other fungi enriched the ability of initially mycotrophic Trichoderma (Ascomycota) to feed on dead plant biomass.</title>
        <authorList>
            <consortium name="DOE Joint Genome Institute"/>
            <person name="Aerts A."/>
            <person name="Atanasova L."/>
            <person name="Chenthamara K."/>
            <person name="Zhang J."/>
            <person name="Grujic M."/>
            <person name="Henrissat B."/>
            <person name="Kuo A."/>
            <person name="Salamov A."/>
            <person name="Lipzen A."/>
            <person name="Labutti K."/>
            <person name="Barry K."/>
            <person name="Miao Y."/>
            <person name="Rahimi M.J."/>
            <person name="Shen Q."/>
            <person name="Grigoriev I.V."/>
            <person name="Kubicek C.P."/>
            <person name="Druzhinina I.S."/>
        </authorList>
    </citation>
    <scope>NUCLEOTIDE SEQUENCE [LARGE SCALE GENOMIC DNA]</scope>
    <source>
        <strain evidence="2 3">ATCC 18648</strain>
    </source>
</reference>
<feature type="compositionally biased region" description="Polar residues" evidence="1">
    <location>
        <begin position="71"/>
        <end position="89"/>
    </location>
</feature>
<proteinExistence type="predicted"/>
<dbReference type="AlphaFoldDB" id="A0A2T4CEV2"/>
<sequence length="278" mass="30515">MTHKLAAVILNTPFPLLGLGSRRAWHGGLWLLRGLEDGGGGDGEGGDPGKKRWIRQGEALIRGKRRRAEGSIQTARSSTHNLSLTSSGKVTGDGPSVHQEAGLNSGQTEQRLPVLGLEGNGMMRGSRRERADLSWFCSRGCSRGGTKPWIGREAIQTRRGSSFVGRDARSARWQWVYRHAKQQASCKCRQKGSGAYKRHSIWDKRGVDLVKTTRMPYAIVNQGLMGKVACRPEIKRQSLPRVGGGEVAGGEERRRKGKGTVSKLEKAVEQHQAFTPRT</sequence>
<organism evidence="2 3">
    <name type="scientific">Trichoderma longibrachiatum ATCC 18648</name>
    <dbReference type="NCBI Taxonomy" id="983965"/>
    <lineage>
        <taxon>Eukaryota</taxon>
        <taxon>Fungi</taxon>
        <taxon>Dikarya</taxon>
        <taxon>Ascomycota</taxon>
        <taxon>Pezizomycotina</taxon>
        <taxon>Sordariomycetes</taxon>
        <taxon>Hypocreomycetidae</taxon>
        <taxon>Hypocreales</taxon>
        <taxon>Hypocreaceae</taxon>
        <taxon>Trichoderma</taxon>
    </lineage>
</organism>
<dbReference type="EMBL" id="KZ679127">
    <property type="protein sequence ID" value="PTB80089.1"/>
    <property type="molecule type" value="Genomic_DNA"/>
</dbReference>
<evidence type="ECO:0000313" key="2">
    <source>
        <dbReference type="EMBL" id="PTB80089.1"/>
    </source>
</evidence>
<feature type="region of interest" description="Disordered" evidence="1">
    <location>
        <begin position="240"/>
        <end position="278"/>
    </location>
</feature>
<keyword evidence="3" id="KW-1185">Reference proteome</keyword>
<feature type="region of interest" description="Disordered" evidence="1">
    <location>
        <begin position="64"/>
        <end position="105"/>
    </location>
</feature>
<accession>A0A2T4CEV2</accession>
<evidence type="ECO:0000256" key="1">
    <source>
        <dbReference type="SAM" id="MobiDB-lite"/>
    </source>
</evidence>